<evidence type="ECO:0000256" key="7">
    <source>
        <dbReference type="SAM" id="MobiDB-lite"/>
    </source>
</evidence>
<dbReference type="GO" id="GO:0005886">
    <property type="term" value="C:plasma membrane"/>
    <property type="evidence" value="ECO:0007669"/>
    <property type="project" value="TreeGrafter"/>
</dbReference>
<dbReference type="PANTHER" id="PTHR31064:SF30">
    <property type="entry name" value="HIGH-AFFINITY POTASSIUM TRANSPORT PROTEIN-RELATED"/>
    <property type="match status" value="1"/>
</dbReference>
<feature type="transmembrane region" description="Helical" evidence="8">
    <location>
        <begin position="157"/>
        <end position="181"/>
    </location>
</feature>
<dbReference type="Pfam" id="PF02386">
    <property type="entry name" value="TrkH"/>
    <property type="match status" value="1"/>
</dbReference>
<protein>
    <submittedName>
        <fullName evidence="9">Cation transporter, putative</fullName>
    </submittedName>
</protein>
<organism evidence="9 10">
    <name type="scientific">Bodo saltans</name>
    <name type="common">Flagellated protozoan</name>
    <dbReference type="NCBI Taxonomy" id="75058"/>
    <lineage>
        <taxon>Eukaryota</taxon>
        <taxon>Discoba</taxon>
        <taxon>Euglenozoa</taxon>
        <taxon>Kinetoplastea</taxon>
        <taxon>Metakinetoplastina</taxon>
        <taxon>Eubodonida</taxon>
        <taxon>Bodonidae</taxon>
        <taxon>Bodo</taxon>
    </lineage>
</organism>
<keyword evidence="5" id="KW-0406">Ion transport</keyword>
<evidence type="ECO:0000256" key="4">
    <source>
        <dbReference type="ARBA" id="ARBA00022989"/>
    </source>
</evidence>
<keyword evidence="2" id="KW-0813">Transport</keyword>
<keyword evidence="6 8" id="KW-0472">Membrane</keyword>
<dbReference type="AlphaFoldDB" id="A0A0S4JLV4"/>
<keyword evidence="4 8" id="KW-1133">Transmembrane helix</keyword>
<dbReference type="VEuPathDB" id="TriTrypDB:BSAL_37590"/>
<proteinExistence type="predicted"/>
<evidence type="ECO:0000256" key="3">
    <source>
        <dbReference type="ARBA" id="ARBA00022692"/>
    </source>
</evidence>
<dbReference type="PANTHER" id="PTHR31064">
    <property type="entry name" value="POTASSIUM TRANSPORT PROTEIN DDB_G0292412-RELATED"/>
    <property type="match status" value="1"/>
</dbReference>
<evidence type="ECO:0000313" key="10">
    <source>
        <dbReference type="Proteomes" id="UP000051952"/>
    </source>
</evidence>
<comment type="subcellular location">
    <subcellularLocation>
        <location evidence="1">Membrane</location>
        <topology evidence="1">Multi-pass membrane protein</topology>
    </subcellularLocation>
</comment>
<evidence type="ECO:0000256" key="2">
    <source>
        <dbReference type="ARBA" id="ARBA00022448"/>
    </source>
</evidence>
<dbReference type="EMBL" id="CYKH01002045">
    <property type="protein sequence ID" value="CUG92495.1"/>
    <property type="molecule type" value="Genomic_DNA"/>
</dbReference>
<evidence type="ECO:0000256" key="8">
    <source>
        <dbReference type="SAM" id="Phobius"/>
    </source>
</evidence>
<sequence length="684" mass="77117">MALEETASRTTTEMVPSPEWNGEEEKNIFVRLGHQVVDLYNDNQYRVIFASYTFSASLGCAAIMYAIQKQTDAPATLLEAWYVAISCFSGCGLTIADITKWHWTAQVMMIVAMELGSIALCSAVPSMLRLRALWNIDCKEVIPSDALMVKRHYRVNLVVVWSAVVYWFLMQAFSILFLLIACQMSPWWSIFHTASGFNNAGFALDPRNFAIPELIDKPQLILLFIFLIPTGNTLFPVYQRILVWCWSKMGRRFAKSETETVVPRGRWFLFNLSWREFSEGIDELYTYPTLYYTHLFSTKSTVTLLGMWLALSTTDFLMFSPDYGSSAFVSTNHQWLQALFQTATVRTAGFCILDLNKVQLGHLMYWVLAMYLSSYPYMLTDQAIRTASTKTKEEENADRDLVIVTPSADGSDMESPLFHIDPNAILHMLNPLNFNATKIVASSKALIETSREKINHIAEQAQTTCATEIGWLYVACIIIAYTEKYYLADGGDDAPVLRMLFEVSSAYGTVGLSLSSFEKPTLAYSAIWHPLAQFMVVMMMYFGKFRGLPQTVEIDWVANIVNARRAAAENGEKITDVVAQVQNIPSPVSHQLVTFTSAAVERAVVDATQDQLEMDVVRVDEQAELSSLPPQQQQQQTSDEKHVASHMVEQADNLEVRKQAEPHISLHHSATDDQSTPADDDDCR</sequence>
<dbReference type="InterPro" id="IPR051143">
    <property type="entry name" value="TrkH_K-transport"/>
</dbReference>
<keyword evidence="10" id="KW-1185">Reference proteome</keyword>
<dbReference type="OrthoDB" id="9999863at2759"/>
<feature type="transmembrane region" description="Helical" evidence="8">
    <location>
        <begin position="47"/>
        <end position="67"/>
    </location>
</feature>
<dbReference type="InterPro" id="IPR003445">
    <property type="entry name" value="Cat_transpt"/>
</dbReference>
<reference evidence="10" key="1">
    <citation type="submission" date="2015-09" db="EMBL/GenBank/DDBJ databases">
        <authorList>
            <consortium name="Pathogen Informatics"/>
        </authorList>
    </citation>
    <scope>NUCLEOTIDE SEQUENCE [LARGE SCALE GENOMIC DNA]</scope>
    <source>
        <strain evidence="10">Lake Konstanz</strain>
    </source>
</reference>
<keyword evidence="3 8" id="KW-0812">Transmembrane</keyword>
<feature type="transmembrane region" description="Helical" evidence="8">
    <location>
        <begin position="79"/>
        <end position="99"/>
    </location>
</feature>
<accession>A0A0S4JLV4</accession>
<dbReference type="GO" id="GO:0008324">
    <property type="term" value="F:monoatomic cation transmembrane transporter activity"/>
    <property type="evidence" value="ECO:0007669"/>
    <property type="project" value="InterPro"/>
</dbReference>
<evidence type="ECO:0000256" key="6">
    <source>
        <dbReference type="ARBA" id="ARBA00023136"/>
    </source>
</evidence>
<evidence type="ECO:0000256" key="1">
    <source>
        <dbReference type="ARBA" id="ARBA00004141"/>
    </source>
</evidence>
<evidence type="ECO:0000313" key="9">
    <source>
        <dbReference type="EMBL" id="CUG92495.1"/>
    </source>
</evidence>
<feature type="region of interest" description="Disordered" evidence="7">
    <location>
        <begin position="624"/>
        <end position="684"/>
    </location>
</feature>
<evidence type="ECO:0000256" key="5">
    <source>
        <dbReference type="ARBA" id="ARBA00023065"/>
    </source>
</evidence>
<dbReference type="GO" id="GO:0030001">
    <property type="term" value="P:metal ion transport"/>
    <property type="evidence" value="ECO:0007669"/>
    <property type="project" value="UniProtKB-ARBA"/>
</dbReference>
<feature type="transmembrane region" description="Helical" evidence="8">
    <location>
        <begin position="220"/>
        <end position="246"/>
    </location>
</feature>
<gene>
    <name evidence="9" type="ORF">BSAL_37590</name>
</gene>
<name>A0A0S4JLV4_BODSA</name>
<dbReference type="Proteomes" id="UP000051952">
    <property type="component" value="Unassembled WGS sequence"/>
</dbReference>